<evidence type="ECO:0000313" key="4">
    <source>
        <dbReference type="EMBL" id="CUQ67783.1"/>
    </source>
</evidence>
<evidence type="ECO:0000256" key="2">
    <source>
        <dbReference type="SAM" id="SignalP"/>
    </source>
</evidence>
<keyword evidence="5" id="KW-1185">Reference proteome</keyword>
<dbReference type="KEGG" id="nio:NITINOP_2811"/>
<dbReference type="Pfam" id="PF13474">
    <property type="entry name" value="SnoaL_3"/>
    <property type="match status" value="1"/>
</dbReference>
<feature type="region of interest" description="Disordered" evidence="1">
    <location>
        <begin position="158"/>
        <end position="186"/>
    </location>
</feature>
<dbReference type="Proteomes" id="UP000066284">
    <property type="component" value="Chromosome 1"/>
</dbReference>
<dbReference type="InterPro" id="IPR032710">
    <property type="entry name" value="NTF2-like_dom_sf"/>
</dbReference>
<dbReference type="InterPro" id="IPR037401">
    <property type="entry name" value="SnoaL-like"/>
</dbReference>
<dbReference type="STRING" id="1715989.NITINOP_2811"/>
<dbReference type="RefSeq" id="WP_062486660.1">
    <property type="nucleotide sequence ID" value="NZ_LN885086.1"/>
</dbReference>
<sequence length="293" mass="32802">MGRFVGAWVCCLAGLLVVSSSVLAGTPDPDTPEAVIRRLVQANAEKDMSVISRLMAHDADIRSYSVGGRKYIGWPEFEREMQEEFVNVEKLEIPILELNVWSKGDVAWFSMELDYIRYVGAGANQTRTVLPLRETGVLERRNGQWLLLSFHESFRSAQMTGPTAGSASPSSQQLLVSNPPSSTMPDLSGEWDILEVEDNKRYKATLDKNGNGPYTQHGGRFVTTKFADRLWQGTWHQPGNDREGGFEVLLSEDGMQAKGIWWYTRVGKQKGIPPREHGGTYEWKRLTPPGPSQ</sequence>
<protein>
    <recommendedName>
        <fullName evidence="3">SnoaL-like domain-containing protein</fullName>
    </recommendedName>
</protein>
<feature type="compositionally biased region" description="Basic and acidic residues" evidence="1">
    <location>
        <begin position="273"/>
        <end position="285"/>
    </location>
</feature>
<evidence type="ECO:0000256" key="1">
    <source>
        <dbReference type="SAM" id="MobiDB-lite"/>
    </source>
</evidence>
<evidence type="ECO:0000313" key="5">
    <source>
        <dbReference type="Proteomes" id="UP000066284"/>
    </source>
</evidence>
<feature type="signal peptide" evidence="2">
    <location>
        <begin position="1"/>
        <end position="24"/>
    </location>
</feature>
<keyword evidence="2" id="KW-0732">Signal</keyword>
<dbReference type="OrthoDB" id="9780348at2"/>
<organism evidence="4 5">
    <name type="scientific">Candidatus Nitrospira inopinata</name>
    <dbReference type="NCBI Taxonomy" id="1715989"/>
    <lineage>
        <taxon>Bacteria</taxon>
        <taxon>Pseudomonadati</taxon>
        <taxon>Nitrospirota</taxon>
        <taxon>Nitrospiria</taxon>
        <taxon>Nitrospirales</taxon>
        <taxon>Nitrospiraceae</taxon>
        <taxon>Nitrospira</taxon>
    </lineage>
</organism>
<feature type="chain" id="PRO_5006623540" description="SnoaL-like domain-containing protein" evidence="2">
    <location>
        <begin position="25"/>
        <end position="293"/>
    </location>
</feature>
<feature type="region of interest" description="Disordered" evidence="1">
    <location>
        <begin position="273"/>
        <end position="293"/>
    </location>
</feature>
<feature type="domain" description="SnoaL-like" evidence="3">
    <location>
        <begin position="33"/>
        <end position="154"/>
    </location>
</feature>
<dbReference type="Gene3D" id="3.10.450.50">
    <property type="match status" value="1"/>
</dbReference>
<proteinExistence type="predicted"/>
<dbReference type="AlphaFoldDB" id="A0A0S4KTU9"/>
<feature type="compositionally biased region" description="Polar residues" evidence="1">
    <location>
        <begin position="158"/>
        <end position="185"/>
    </location>
</feature>
<accession>A0A0S4KTU9</accession>
<name>A0A0S4KTU9_9BACT</name>
<evidence type="ECO:0000259" key="3">
    <source>
        <dbReference type="Pfam" id="PF13474"/>
    </source>
</evidence>
<reference evidence="5" key="1">
    <citation type="submission" date="2015-09" db="EMBL/GenBank/DDBJ databases">
        <authorList>
            <person name="Daims H."/>
        </authorList>
    </citation>
    <scope>NUCLEOTIDE SEQUENCE [LARGE SCALE GENOMIC DNA]</scope>
</reference>
<dbReference type="SUPFAM" id="SSF54427">
    <property type="entry name" value="NTF2-like"/>
    <property type="match status" value="1"/>
</dbReference>
<gene>
    <name evidence="4" type="ORF">NITINOP_2811</name>
</gene>
<dbReference type="EMBL" id="LN885086">
    <property type="protein sequence ID" value="CUQ67783.1"/>
    <property type="molecule type" value="Genomic_DNA"/>
</dbReference>